<dbReference type="EMBL" id="FNVR01000002">
    <property type="protein sequence ID" value="SEF53136.1"/>
    <property type="molecule type" value="Genomic_DNA"/>
</dbReference>
<dbReference type="AlphaFoldDB" id="A0A1H5SRB7"/>
<reference evidence="3" key="1">
    <citation type="submission" date="2016-10" db="EMBL/GenBank/DDBJ databases">
        <authorList>
            <person name="Varghese N."/>
            <person name="Submissions S."/>
        </authorList>
    </citation>
    <scope>NUCLEOTIDE SEQUENCE [LARGE SCALE GENOMIC DNA]</scope>
    <source>
        <strain evidence="3">DSM 17298</strain>
    </source>
</reference>
<gene>
    <name evidence="2" type="ORF">SAMN03080598_00477</name>
</gene>
<evidence type="ECO:0000313" key="2">
    <source>
        <dbReference type="EMBL" id="SEF53136.1"/>
    </source>
</evidence>
<keyword evidence="1" id="KW-0472">Membrane</keyword>
<keyword evidence="1" id="KW-1133">Transmembrane helix</keyword>
<dbReference type="STRING" id="1120964.GCA_001313265_00930"/>
<evidence type="ECO:0000313" key="3">
    <source>
        <dbReference type="Proteomes" id="UP000236736"/>
    </source>
</evidence>
<proteinExistence type="predicted"/>
<protein>
    <submittedName>
        <fullName evidence="2">Uncharacterized protein</fullName>
    </submittedName>
</protein>
<organism evidence="2 3">
    <name type="scientific">Algoriphagus boritolerans DSM 17298 = JCM 18970</name>
    <dbReference type="NCBI Taxonomy" id="1120964"/>
    <lineage>
        <taxon>Bacteria</taxon>
        <taxon>Pseudomonadati</taxon>
        <taxon>Bacteroidota</taxon>
        <taxon>Cytophagia</taxon>
        <taxon>Cytophagales</taxon>
        <taxon>Cyclobacteriaceae</taxon>
        <taxon>Algoriphagus</taxon>
    </lineage>
</organism>
<keyword evidence="3" id="KW-1185">Reference proteome</keyword>
<accession>A0A1H5SRB7</accession>
<keyword evidence="1" id="KW-0812">Transmembrane</keyword>
<dbReference type="Proteomes" id="UP000236736">
    <property type="component" value="Unassembled WGS sequence"/>
</dbReference>
<evidence type="ECO:0000256" key="1">
    <source>
        <dbReference type="SAM" id="Phobius"/>
    </source>
</evidence>
<sequence>MLIAIQVLTVGLAILSLLSMILGLVKPVLVLWFLDRFNRLTVLQIYGTAFLISLGFLIILKLIASF</sequence>
<feature type="transmembrane region" description="Helical" evidence="1">
    <location>
        <begin position="45"/>
        <end position="64"/>
    </location>
</feature>
<feature type="transmembrane region" description="Helical" evidence="1">
    <location>
        <begin position="7"/>
        <end position="33"/>
    </location>
</feature>
<name>A0A1H5SRB7_9BACT</name>